<name>A0A829R4C6_LISGR</name>
<keyword evidence="2" id="KW-1003">Cell membrane</keyword>
<feature type="transmembrane region" description="Helical" evidence="3">
    <location>
        <begin position="148"/>
        <end position="169"/>
    </location>
</feature>
<evidence type="ECO:0000256" key="3">
    <source>
        <dbReference type="SAM" id="Phobius"/>
    </source>
</evidence>
<feature type="transmembrane region" description="Helical" evidence="3">
    <location>
        <begin position="81"/>
        <end position="103"/>
    </location>
</feature>
<dbReference type="InterPro" id="IPR003784">
    <property type="entry name" value="BioY"/>
</dbReference>
<comment type="similarity">
    <text evidence="1 2">Belongs to the BioY family.</text>
</comment>
<protein>
    <recommendedName>
        <fullName evidence="2">Biotin transporter</fullName>
    </recommendedName>
</protein>
<proteinExistence type="inferred from homology"/>
<dbReference type="GO" id="GO:0005886">
    <property type="term" value="C:plasma membrane"/>
    <property type="evidence" value="ECO:0007669"/>
    <property type="project" value="UniProtKB-SubCell"/>
</dbReference>
<comment type="caution">
    <text evidence="4">The sequence shown here is derived from an EMBL/GenBank/DDBJ whole genome shotgun (WGS) entry which is preliminary data.</text>
</comment>
<dbReference type="Gene3D" id="1.10.1760.20">
    <property type="match status" value="1"/>
</dbReference>
<keyword evidence="2" id="KW-0813">Transport</keyword>
<dbReference type="PANTHER" id="PTHR34295:SF1">
    <property type="entry name" value="BIOTIN TRANSPORTER BIOY"/>
    <property type="match status" value="1"/>
</dbReference>
<organism evidence="4 5">
    <name type="scientific">Listeria grayi FSL F6-1183</name>
    <dbReference type="NCBI Taxonomy" id="1265827"/>
    <lineage>
        <taxon>Bacteria</taxon>
        <taxon>Bacillati</taxon>
        <taxon>Bacillota</taxon>
        <taxon>Bacilli</taxon>
        <taxon>Bacillales</taxon>
        <taxon>Listeriaceae</taxon>
        <taxon>Listeria</taxon>
    </lineage>
</organism>
<dbReference type="Pfam" id="PF02632">
    <property type="entry name" value="BioY"/>
    <property type="match status" value="1"/>
</dbReference>
<feature type="transmembrane region" description="Helical" evidence="3">
    <location>
        <begin position="7"/>
        <end position="25"/>
    </location>
</feature>
<feature type="transmembrane region" description="Helical" evidence="3">
    <location>
        <begin position="115"/>
        <end position="136"/>
    </location>
</feature>
<evidence type="ECO:0000313" key="5">
    <source>
        <dbReference type="Proteomes" id="UP000019251"/>
    </source>
</evidence>
<gene>
    <name evidence="4" type="ORF">LMUR_13419</name>
</gene>
<reference evidence="4 5" key="1">
    <citation type="submission" date="2012-12" db="EMBL/GenBank/DDBJ databases">
        <title>Novel taxa of Listeriaceae from agricultural environments in the United States.</title>
        <authorList>
            <person name="den Bakker H.C."/>
            <person name="Allred A."/>
            <person name="Warchocki S."/>
            <person name="Wright E.M."/>
            <person name="Burrell A."/>
            <person name="Nightingale K.K."/>
            <person name="Kephart D."/>
            <person name="Wiedmann M."/>
        </authorList>
    </citation>
    <scope>NUCLEOTIDE SEQUENCE [LARGE SCALE GENOMIC DNA]</scope>
    <source>
        <strain evidence="4 5">FSL F6-1183</strain>
    </source>
</reference>
<sequence length="185" mass="19674">MRNQKLQLLIINSLFAVIIAILAQITIPLGIIPFTGQTLAVGLAATILGWKNGTIAILFYIFLGAIGLPVFQGATSGVGVLLSPTGGFLIGFIFNAAITGYMIEKTNFRPIPAAIANVIGAFVTLVFGTFWLAFQAHLTLHQAFLGGFIPFIIPGIVKAVLASYLGLLIRNRLVKAKLLPTALLK</sequence>
<accession>A0A829R4C6</accession>
<dbReference type="EMBL" id="AODG01000018">
    <property type="protein sequence ID" value="EUJ26206.1"/>
    <property type="molecule type" value="Genomic_DNA"/>
</dbReference>
<evidence type="ECO:0000256" key="1">
    <source>
        <dbReference type="ARBA" id="ARBA00010692"/>
    </source>
</evidence>
<dbReference type="PANTHER" id="PTHR34295">
    <property type="entry name" value="BIOTIN TRANSPORTER BIOY"/>
    <property type="match status" value="1"/>
</dbReference>
<keyword evidence="3" id="KW-0812">Transmembrane</keyword>
<feature type="transmembrane region" description="Helical" evidence="3">
    <location>
        <begin position="31"/>
        <end position="50"/>
    </location>
</feature>
<evidence type="ECO:0000256" key="2">
    <source>
        <dbReference type="PIRNR" id="PIRNR016661"/>
    </source>
</evidence>
<keyword evidence="2 3" id="KW-0472">Membrane</keyword>
<dbReference type="RefSeq" id="WP_036107878.1">
    <property type="nucleotide sequence ID" value="NZ_AODG01000018.1"/>
</dbReference>
<dbReference type="Proteomes" id="UP000019251">
    <property type="component" value="Unassembled WGS sequence"/>
</dbReference>
<dbReference type="GO" id="GO:0015225">
    <property type="term" value="F:biotin transmembrane transporter activity"/>
    <property type="evidence" value="ECO:0007669"/>
    <property type="project" value="UniProtKB-UniRule"/>
</dbReference>
<keyword evidence="3" id="KW-1133">Transmembrane helix</keyword>
<evidence type="ECO:0000313" key="4">
    <source>
        <dbReference type="EMBL" id="EUJ26206.1"/>
    </source>
</evidence>
<dbReference type="PIRSF" id="PIRSF016661">
    <property type="entry name" value="BioY"/>
    <property type="match status" value="1"/>
</dbReference>
<comment type="subcellular location">
    <subcellularLocation>
        <location evidence="2">Cell membrane</location>
        <topology evidence="2">Multi-pass membrane protein</topology>
    </subcellularLocation>
</comment>
<dbReference type="AlphaFoldDB" id="A0A829R4C6"/>